<evidence type="ECO:0000313" key="2">
    <source>
        <dbReference type="EMBL" id="CUG93229.1"/>
    </source>
</evidence>
<feature type="region of interest" description="Disordered" evidence="1">
    <location>
        <begin position="273"/>
        <end position="327"/>
    </location>
</feature>
<keyword evidence="3" id="KW-1185">Reference proteome</keyword>
<organism evidence="2 3">
    <name type="scientific">Bodo saltans</name>
    <name type="common">Flagellated protozoan</name>
    <dbReference type="NCBI Taxonomy" id="75058"/>
    <lineage>
        <taxon>Eukaryota</taxon>
        <taxon>Discoba</taxon>
        <taxon>Euglenozoa</taxon>
        <taxon>Kinetoplastea</taxon>
        <taxon>Metakinetoplastina</taxon>
        <taxon>Eubodonida</taxon>
        <taxon>Bodonidae</taxon>
        <taxon>Bodo</taxon>
    </lineage>
</organism>
<reference evidence="3" key="1">
    <citation type="submission" date="2015-09" db="EMBL/GenBank/DDBJ databases">
        <authorList>
            <consortium name="Pathogen Informatics"/>
        </authorList>
    </citation>
    <scope>NUCLEOTIDE SEQUENCE [LARGE SCALE GENOMIC DNA]</scope>
    <source>
        <strain evidence="3">Lake Konstanz</strain>
    </source>
</reference>
<dbReference type="SUPFAM" id="SSF101898">
    <property type="entry name" value="NHL repeat"/>
    <property type="match status" value="1"/>
</dbReference>
<name>A0A0S4JXC1_BODSA</name>
<dbReference type="Proteomes" id="UP000051952">
    <property type="component" value="Unassembled WGS sequence"/>
</dbReference>
<keyword evidence="2" id="KW-0472">Membrane</keyword>
<keyword evidence="2" id="KW-0812">Transmembrane</keyword>
<proteinExistence type="predicted"/>
<feature type="compositionally biased region" description="Polar residues" evidence="1">
    <location>
        <begin position="308"/>
        <end position="322"/>
    </location>
</feature>
<sequence>MYKVTTLSGTCVPFDETSMATTGEYFGPWGAAYYSPTDTLYVVDSVRRRICNVSMVGNRENCTTVATCEPSTMIVGSISTAVALYYLCVVSGQAIYVTGNGAVFAVNFGNKKLIPIPATTTNVVQPGKFTLPRGIVENSFTTSILIVADQNSNCLRAIDLLNSSTVSTITISGYDAPRGDNTLIGDDAALTASSHPFNGPIGIAWYCNRSSSAIVTTSSSSSFCGVLVADFGNNAIRFLPLYSSSLLPSSLSGTVISGATLSISRRRSSNFVSSTLSVSGDPSPTRSLGDQKEAATPSETTRNRRSFNRQTTRLRSSVSQTHGIAKHDAHDIDGTDRCFINASEAMAAAHFTYTNDTNA</sequence>
<evidence type="ECO:0000313" key="3">
    <source>
        <dbReference type="Proteomes" id="UP000051952"/>
    </source>
</evidence>
<evidence type="ECO:0000256" key="1">
    <source>
        <dbReference type="SAM" id="MobiDB-lite"/>
    </source>
</evidence>
<gene>
    <name evidence="2" type="ORF">BSAL_41485</name>
</gene>
<dbReference type="VEuPathDB" id="TriTrypDB:BSAL_41485"/>
<dbReference type="AlphaFoldDB" id="A0A0S4JXC1"/>
<dbReference type="EMBL" id="CYKH01002131">
    <property type="protein sequence ID" value="CUG93229.1"/>
    <property type="molecule type" value="Genomic_DNA"/>
</dbReference>
<protein>
    <submittedName>
        <fullName evidence="2">Transmembrane protein, putative</fullName>
    </submittedName>
</protein>
<accession>A0A0S4JXC1</accession>